<dbReference type="EMBL" id="BMAU01021284">
    <property type="protein sequence ID" value="GFY08779.1"/>
    <property type="molecule type" value="Genomic_DNA"/>
</dbReference>
<name>A0A8X6VDN4_TRICX</name>
<reference evidence="1" key="1">
    <citation type="submission" date="2020-08" db="EMBL/GenBank/DDBJ databases">
        <title>Multicomponent nature underlies the extraordinary mechanical properties of spider dragline silk.</title>
        <authorList>
            <person name="Kono N."/>
            <person name="Nakamura H."/>
            <person name="Mori M."/>
            <person name="Yoshida Y."/>
            <person name="Ohtoshi R."/>
            <person name="Malay A.D."/>
            <person name="Moran D.A.P."/>
            <person name="Tomita M."/>
            <person name="Numata K."/>
            <person name="Arakawa K."/>
        </authorList>
    </citation>
    <scope>NUCLEOTIDE SEQUENCE</scope>
</reference>
<organism evidence="1 2">
    <name type="scientific">Trichonephila clavipes</name>
    <name type="common">Golden silk orbweaver</name>
    <name type="synonym">Nephila clavipes</name>
    <dbReference type="NCBI Taxonomy" id="2585209"/>
    <lineage>
        <taxon>Eukaryota</taxon>
        <taxon>Metazoa</taxon>
        <taxon>Ecdysozoa</taxon>
        <taxon>Arthropoda</taxon>
        <taxon>Chelicerata</taxon>
        <taxon>Arachnida</taxon>
        <taxon>Araneae</taxon>
        <taxon>Araneomorphae</taxon>
        <taxon>Entelegynae</taxon>
        <taxon>Araneoidea</taxon>
        <taxon>Nephilidae</taxon>
        <taxon>Trichonephila</taxon>
    </lineage>
</organism>
<dbReference type="Proteomes" id="UP000887159">
    <property type="component" value="Unassembled WGS sequence"/>
</dbReference>
<accession>A0A8X6VDN4</accession>
<evidence type="ECO:0000313" key="2">
    <source>
        <dbReference type="Proteomes" id="UP000887159"/>
    </source>
</evidence>
<evidence type="ECO:0000313" key="1">
    <source>
        <dbReference type="EMBL" id="GFY08779.1"/>
    </source>
</evidence>
<protein>
    <submittedName>
        <fullName evidence="1">Uncharacterized protein</fullName>
    </submittedName>
</protein>
<sequence length="110" mass="12113">MSKFAHFIEYEDLITEGLKALNSPSSKGVVINIALYSGSLENVHRSPTRRVLSGTGLELMTRRPRSNALAPRLPWTVKSPSKMIVYNNKAFAMLNNSYLSKSSCGAYCAS</sequence>
<proteinExistence type="predicted"/>
<gene>
    <name evidence="1" type="ORF">TNCV_4659721</name>
</gene>
<comment type="caution">
    <text evidence="1">The sequence shown here is derived from an EMBL/GenBank/DDBJ whole genome shotgun (WGS) entry which is preliminary data.</text>
</comment>
<keyword evidence="2" id="KW-1185">Reference proteome</keyword>
<dbReference type="AlphaFoldDB" id="A0A8X6VDN4"/>